<dbReference type="GO" id="GO:0051287">
    <property type="term" value="F:NAD binding"/>
    <property type="evidence" value="ECO:0007669"/>
    <property type="project" value="InterPro"/>
</dbReference>
<dbReference type="NCBIfam" id="TIGR01536">
    <property type="entry name" value="asn_synth_AEB"/>
    <property type="match status" value="1"/>
</dbReference>
<dbReference type="Pfam" id="PF02826">
    <property type="entry name" value="2-Hacid_dh_C"/>
    <property type="match status" value="1"/>
</dbReference>
<comment type="caution">
    <text evidence="7">The sequence shown here is derived from an EMBL/GenBank/DDBJ whole genome shotgun (WGS) entry which is preliminary data.</text>
</comment>
<dbReference type="Gene3D" id="3.40.50.620">
    <property type="entry name" value="HUPs"/>
    <property type="match status" value="2"/>
</dbReference>
<organism evidence="7 8">
    <name type="scientific">Colletotrichum tanaceti</name>
    <dbReference type="NCBI Taxonomy" id="1306861"/>
    <lineage>
        <taxon>Eukaryota</taxon>
        <taxon>Fungi</taxon>
        <taxon>Dikarya</taxon>
        <taxon>Ascomycota</taxon>
        <taxon>Pezizomycotina</taxon>
        <taxon>Sordariomycetes</taxon>
        <taxon>Hypocreomycetidae</taxon>
        <taxon>Glomerellales</taxon>
        <taxon>Glomerellaceae</taxon>
        <taxon>Colletotrichum</taxon>
        <taxon>Colletotrichum destructivum species complex</taxon>
    </lineage>
</organism>
<dbReference type="AlphaFoldDB" id="A0A4U6XUB0"/>
<dbReference type="SUPFAM" id="SSF52402">
    <property type="entry name" value="Adenine nucleotide alpha hydrolases-like"/>
    <property type="match status" value="1"/>
</dbReference>
<sequence>MFDEPALIRLLNECHFFEAGLDCHEEEPPTLQKHQALWETGRVVSTPHIGATTKETVVKTATSAMDSVLRHLSSASTPGGIMCGITAAITLQRSGSSNGSNDGAESNEEHADLRQQLQKSLESIAHRGPDASGVWVSDDGTIGLGHARLAINDLSPDGVQPIHSDDGRIHAVVNGEIYDHDAIRERLIQEHGYKFKGHCDSEVLVALYKVYGAPGFFEHLRGEFSFVVYDENDGRVIVARDRFGIKPMFGTLQGEGASKRMLLTSEMKGFLALGWEPQWNVHGLLSGSSMQAHNTVFKDVWKLNPGTWMEVSPDGEVQHHQYWDPDFNDKRQEETRSVDDMIQEVRQRLIEAVKLRLRADVPVGIYLSGGIDSSVIAGIVTKLVREEGIKLGNQDATKRIHCFTIQFPEASGFNEADIAERSAEWLGVQILKKDMDEAALADNFADAVYHTEHHNFDLNSVGKFCLSTLPREHGVPVVLTGEGADEHFAGYPFVLPAFLMEPDAAWPQSTMTDEVRGDMFKEMSQDLKVMFDRIGMFEDESASGGSNTSMRLEPEWNAFSPWVRETYTAPAFAETAFAPEVLGKMMTKWHPLHTSLYLYTKGTLANMILTCLGDRTEMAHSIEARPPFLDHHLVEYVNNLPPSVKVAYLENAGGETGAVGTGASLWWKDLSPARQKLSEKWILKEAGKPFITQELYERRKHPYTAPLKWPRGGPIHKMMTDLISKDNIESLGFIEWDSAKRWLEEGFGDDASPRAFRKLICTASWVVLGQRFGVKTATKEQWCA</sequence>
<dbReference type="InterPro" id="IPR017932">
    <property type="entry name" value="GATase_2_dom"/>
</dbReference>
<dbReference type="GO" id="GO:0005524">
    <property type="term" value="F:ATP binding"/>
    <property type="evidence" value="ECO:0007669"/>
    <property type="project" value="UniProtKB-KW"/>
</dbReference>
<reference evidence="7 8" key="1">
    <citation type="journal article" date="2019" name="PLoS ONE">
        <title>Comparative genome analysis indicates high evolutionary potential of pathogenicity genes in Colletotrichum tanaceti.</title>
        <authorList>
            <person name="Lelwala R.V."/>
            <person name="Korhonen P.K."/>
            <person name="Young N.D."/>
            <person name="Scott J.B."/>
            <person name="Ades P.A."/>
            <person name="Gasser R.B."/>
            <person name="Taylor P.W.J."/>
        </authorList>
    </citation>
    <scope>NUCLEOTIDE SEQUENCE [LARGE SCALE GENOMIC DNA]</scope>
    <source>
        <strain evidence="7">BRIP57314</strain>
    </source>
</reference>
<evidence type="ECO:0000256" key="1">
    <source>
        <dbReference type="ARBA" id="ARBA00005752"/>
    </source>
</evidence>
<evidence type="ECO:0000313" key="8">
    <source>
        <dbReference type="Proteomes" id="UP000310108"/>
    </source>
</evidence>
<dbReference type="GO" id="GO:0005829">
    <property type="term" value="C:cytosol"/>
    <property type="evidence" value="ECO:0007669"/>
    <property type="project" value="TreeGrafter"/>
</dbReference>
<dbReference type="GO" id="GO:0004066">
    <property type="term" value="F:asparagine synthase (glutamine-hydrolyzing) activity"/>
    <property type="evidence" value="ECO:0007669"/>
    <property type="project" value="InterPro"/>
</dbReference>
<dbReference type="InterPro" id="IPR033738">
    <property type="entry name" value="AsnB_N"/>
</dbReference>
<dbReference type="EMBL" id="PJEX01000010">
    <property type="protein sequence ID" value="TKW59399.1"/>
    <property type="molecule type" value="Genomic_DNA"/>
</dbReference>
<keyword evidence="8" id="KW-1185">Reference proteome</keyword>
<protein>
    <submittedName>
        <fullName evidence="7">Asparagine synthetase [glutamine-hydrolyzing] 1</fullName>
    </submittedName>
</protein>
<dbReference type="InterPro" id="IPR006140">
    <property type="entry name" value="D-isomer_DH_NAD-bd"/>
</dbReference>
<dbReference type="Gene3D" id="3.60.20.10">
    <property type="entry name" value="Glutamine Phosphoribosylpyrophosphate, subunit 1, domain 1"/>
    <property type="match status" value="1"/>
</dbReference>
<feature type="domain" description="Glutamine amidotransferase type-2" evidence="6">
    <location>
        <begin position="83"/>
        <end position="314"/>
    </location>
</feature>
<dbReference type="SUPFAM" id="SSF51735">
    <property type="entry name" value="NAD(P)-binding Rossmann-fold domains"/>
    <property type="match status" value="1"/>
</dbReference>
<dbReference type="InterPro" id="IPR014729">
    <property type="entry name" value="Rossmann-like_a/b/a_fold"/>
</dbReference>
<dbReference type="Gene3D" id="3.40.50.720">
    <property type="entry name" value="NAD(P)-binding Rossmann-like Domain"/>
    <property type="match status" value="2"/>
</dbReference>
<dbReference type="CDD" id="cd00712">
    <property type="entry name" value="AsnB"/>
    <property type="match status" value="1"/>
</dbReference>
<dbReference type="CDD" id="cd01991">
    <property type="entry name" value="Asn_synthase_B_C"/>
    <property type="match status" value="1"/>
</dbReference>
<dbReference type="InterPro" id="IPR036291">
    <property type="entry name" value="NAD(P)-bd_dom_sf"/>
</dbReference>
<evidence type="ECO:0000313" key="7">
    <source>
        <dbReference type="EMBL" id="TKW59399.1"/>
    </source>
</evidence>
<comment type="similarity">
    <text evidence="1">Belongs to the asparagine synthetase family.</text>
</comment>
<proteinExistence type="inferred from homology"/>
<evidence type="ECO:0000256" key="5">
    <source>
        <dbReference type="SAM" id="MobiDB-lite"/>
    </source>
</evidence>
<feature type="region of interest" description="Disordered" evidence="5">
    <location>
        <begin position="94"/>
        <end position="113"/>
    </location>
</feature>
<keyword evidence="2" id="KW-0547">Nucleotide-binding</keyword>
<name>A0A4U6XUB0_9PEZI</name>
<dbReference type="InterPro" id="IPR051786">
    <property type="entry name" value="ASN_synthetase/amidase"/>
</dbReference>
<evidence type="ECO:0000256" key="3">
    <source>
        <dbReference type="ARBA" id="ARBA00022840"/>
    </source>
</evidence>
<dbReference type="GO" id="GO:0006529">
    <property type="term" value="P:asparagine biosynthetic process"/>
    <property type="evidence" value="ECO:0007669"/>
    <property type="project" value="InterPro"/>
</dbReference>
<dbReference type="PANTHER" id="PTHR43284:SF1">
    <property type="entry name" value="ASPARAGINE SYNTHETASE"/>
    <property type="match status" value="1"/>
</dbReference>
<dbReference type="InterPro" id="IPR001962">
    <property type="entry name" value="Asn_synthase"/>
</dbReference>
<dbReference type="PROSITE" id="PS51278">
    <property type="entry name" value="GATASE_TYPE_2"/>
    <property type="match status" value="1"/>
</dbReference>
<dbReference type="Pfam" id="PF00733">
    <property type="entry name" value="Asn_synthase"/>
    <property type="match status" value="1"/>
</dbReference>
<dbReference type="InterPro" id="IPR029055">
    <property type="entry name" value="Ntn_hydrolases_N"/>
</dbReference>
<keyword evidence="4" id="KW-0315">Glutamine amidotransferase</keyword>
<dbReference type="SUPFAM" id="SSF56235">
    <property type="entry name" value="N-terminal nucleophile aminohydrolases (Ntn hydrolases)"/>
    <property type="match status" value="1"/>
</dbReference>
<dbReference type="PANTHER" id="PTHR43284">
    <property type="entry name" value="ASPARAGINE SYNTHETASE (GLUTAMINE-HYDROLYZING)"/>
    <property type="match status" value="1"/>
</dbReference>
<accession>A0A4U6XUB0</accession>
<dbReference type="Proteomes" id="UP000310108">
    <property type="component" value="Unassembled WGS sequence"/>
</dbReference>
<dbReference type="STRING" id="1306861.A0A4U6XUB0"/>
<dbReference type="Pfam" id="PF13522">
    <property type="entry name" value="GATase_6"/>
    <property type="match status" value="1"/>
</dbReference>
<evidence type="ECO:0000256" key="2">
    <source>
        <dbReference type="ARBA" id="ARBA00022741"/>
    </source>
</evidence>
<dbReference type="InterPro" id="IPR006426">
    <property type="entry name" value="Asn_synth_AEB"/>
</dbReference>
<keyword evidence="3" id="KW-0067">ATP-binding</keyword>
<feature type="compositionally biased region" description="Polar residues" evidence="5">
    <location>
        <begin position="94"/>
        <end position="104"/>
    </location>
</feature>
<evidence type="ECO:0000256" key="4">
    <source>
        <dbReference type="ARBA" id="ARBA00022962"/>
    </source>
</evidence>
<gene>
    <name evidence="7" type="primary">asnB</name>
    <name evidence="7" type="ORF">CTA1_10272</name>
</gene>
<evidence type="ECO:0000259" key="6">
    <source>
        <dbReference type="PROSITE" id="PS51278"/>
    </source>
</evidence>